<dbReference type="Pfam" id="PF10173">
    <property type="entry name" value="Mit_KHE1"/>
    <property type="match status" value="1"/>
</dbReference>
<feature type="compositionally biased region" description="Low complexity" evidence="1">
    <location>
        <begin position="251"/>
        <end position="274"/>
    </location>
</feature>
<feature type="compositionally biased region" description="Basic and acidic residues" evidence="1">
    <location>
        <begin position="124"/>
        <end position="135"/>
    </location>
</feature>
<dbReference type="GO" id="GO:0006813">
    <property type="term" value="P:potassium ion transport"/>
    <property type="evidence" value="ECO:0007669"/>
    <property type="project" value="TreeGrafter"/>
</dbReference>
<dbReference type="KEGG" id="lbc:LACBIDRAFT_308602"/>
<accession>B0CWR5</accession>
<dbReference type="GO" id="GO:0005743">
    <property type="term" value="C:mitochondrial inner membrane"/>
    <property type="evidence" value="ECO:0007669"/>
    <property type="project" value="TreeGrafter"/>
</dbReference>
<dbReference type="AlphaFoldDB" id="B0CWR5"/>
<dbReference type="PANTHER" id="PTHR28062:SF1">
    <property type="entry name" value="TRANSMEMBRANE PROTEIN"/>
    <property type="match status" value="1"/>
</dbReference>
<sequence length="328" mass="36575">MSIIPPASKSIIPQALRKPRIISIPLARPRPSAKLDLRMLTYYQFQLDERQKPPGSQRGIANWLTGKAAGMWVGFGKAEGWRRRTYEYGERLMHSVDFEELALRSIDPSLGPSIKHPGGGSALWEKDEGKEKEPAETESSSIPFLYPPSLTSSAVALGHLRWHVEHRISRHRKGFYMWGLLTPITFPLKLIPIIPNLPFFFCVWRSWSHYNALKSSEYLETLLDNNQIVPQASQVLDEIYNEFSPLTSPSLLSPSITSPPSSDAESKSSPSLASVDPPSPGHRLALLVTPDAVPALLAKFELTEKAGADLYRAIEQARVRVESGKLDT</sequence>
<evidence type="ECO:0000313" key="3">
    <source>
        <dbReference type="Proteomes" id="UP000001194"/>
    </source>
</evidence>
<gene>
    <name evidence="2" type="ORF">LACBIDRAFT_308602</name>
</gene>
<dbReference type="InterPro" id="IPR018786">
    <property type="entry name" value="Mit_KHE1"/>
</dbReference>
<keyword evidence="3" id="KW-1185">Reference proteome</keyword>
<reference evidence="2 3" key="1">
    <citation type="journal article" date="2008" name="Nature">
        <title>The genome of Laccaria bicolor provides insights into mycorrhizal symbiosis.</title>
        <authorList>
            <person name="Martin F."/>
            <person name="Aerts A."/>
            <person name="Ahren D."/>
            <person name="Brun A."/>
            <person name="Danchin E.G.J."/>
            <person name="Duchaussoy F."/>
            <person name="Gibon J."/>
            <person name="Kohler A."/>
            <person name="Lindquist E."/>
            <person name="Pereda V."/>
            <person name="Salamov A."/>
            <person name="Shapiro H.J."/>
            <person name="Wuyts J."/>
            <person name="Blaudez D."/>
            <person name="Buee M."/>
            <person name="Brokstein P."/>
            <person name="Canbaeck B."/>
            <person name="Cohen D."/>
            <person name="Courty P.E."/>
            <person name="Coutinho P.M."/>
            <person name="Delaruelle C."/>
            <person name="Detter J.C."/>
            <person name="Deveau A."/>
            <person name="DiFazio S."/>
            <person name="Duplessis S."/>
            <person name="Fraissinet-Tachet L."/>
            <person name="Lucic E."/>
            <person name="Frey-Klett P."/>
            <person name="Fourrey C."/>
            <person name="Feussner I."/>
            <person name="Gay G."/>
            <person name="Grimwood J."/>
            <person name="Hoegger P.J."/>
            <person name="Jain P."/>
            <person name="Kilaru S."/>
            <person name="Labbe J."/>
            <person name="Lin Y.C."/>
            <person name="Legue V."/>
            <person name="Le Tacon F."/>
            <person name="Marmeisse R."/>
            <person name="Melayah D."/>
            <person name="Montanini B."/>
            <person name="Muratet M."/>
            <person name="Nehls U."/>
            <person name="Niculita-Hirzel H."/>
            <person name="Oudot-Le Secq M.P."/>
            <person name="Peter M."/>
            <person name="Quesneville H."/>
            <person name="Rajashekar B."/>
            <person name="Reich M."/>
            <person name="Rouhier N."/>
            <person name="Schmutz J."/>
            <person name="Yin T."/>
            <person name="Chalot M."/>
            <person name="Henrissat B."/>
            <person name="Kuees U."/>
            <person name="Lucas S."/>
            <person name="Van de Peer Y."/>
            <person name="Podila G.K."/>
            <person name="Polle A."/>
            <person name="Pukkila P.J."/>
            <person name="Richardson P.M."/>
            <person name="Rouze P."/>
            <person name="Sanders I.R."/>
            <person name="Stajich J.E."/>
            <person name="Tunlid A."/>
            <person name="Tuskan G."/>
            <person name="Grigoriev I.V."/>
        </authorList>
    </citation>
    <scope>NUCLEOTIDE SEQUENCE [LARGE SCALE GENOMIC DNA]</scope>
    <source>
        <strain evidence="3">S238N-H82 / ATCC MYA-4686</strain>
    </source>
</reference>
<proteinExistence type="predicted"/>
<protein>
    <submittedName>
        <fullName evidence="2">Predicted protein</fullName>
    </submittedName>
</protein>
<dbReference type="InParanoid" id="B0CWR5"/>
<dbReference type="GO" id="GO:1902600">
    <property type="term" value="P:proton transmembrane transport"/>
    <property type="evidence" value="ECO:0007669"/>
    <property type="project" value="TreeGrafter"/>
</dbReference>
<dbReference type="RefSeq" id="XP_001876051.1">
    <property type="nucleotide sequence ID" value="XM_001876016.1"/>
</dbReference>
<dbReference type="OrthoDB" id="5562676at2759"/>
<dbReference type="Proteomes" id="UP000001194">
    <property type="component" value="Unassembled WGS sequence"/>
</dbReference>
<dbReference type="FunCoup" id="B0CWR5">
    <property type="interactions" value="15"/>
</dbReference>
<dbReference type="HOGENOM" id="CLU_043838_1_0_1"/>
<name>B0CWR5_LACBS</name>
<feature type="region of interest" description="Disordered" evidence="1">
    <location>
        <begin position="251"/>
        <end position="279"/>
    </location>
</feature>
<dbReference type="EMBL" id="DS547093">
    <property type="protein sequence ID" value="EDR13553.1"/>
    <property type="molecule type" value="Genomic_DNA"/>
</dbReference>
<evidence type="ECO:0000313" key="2">
    <source>
        <dbReference type="EMBL" id="EDR13553.1"/>
    </source>
</evidence>
<dbReference type="GeneID" id="6071904"/>
<dbReference type="PANTHER" id="PTHR28062">
    <property type="entry name" value="K+-H+ EXCHANGE-LIKE PROTEIN"/>
    <property type="match status" value="1"/>
</dbReference>
<feature type="region of interest" description="Disordered" evidence="1">
    <location>
        <begin position="112"/>
        <end position="143"/>
    </location>
</feature>
<organism evidence="3">
    <name type="scientific">Laccaria bicolor (strain S238N-H82 / ATCC MYA-4686)</name>
    <name type="common">Bicoloured deceiver</name>
    <name type="synonym">Laccaria laccata var. bicolor</name>
    <dbReference type="NCBI Taxonomy" id="486041"/>
    <lineage>
        <taxon>Eukaryota</taxon>
        <taxon>Fungi</taxon>
        <taxon>Dikarya</taxon>
        <taxon>Basidiomycota</taxon>
        <taxon>Agaricomycotina</taxon>
        <taxon>Agaricomycetes</taxon>
        <taxon>Agaricomycetidae</taxon>
        <taxon>Agaricales</taxon>
        <taxon>Agaricineae</taxon>
        <taxon>Hydnangiaceae</taxon>
        <taxon>Laccaria</taxon>
    </lineage>
</organism>
<evidence type="ECO:0000256" key="1">
    <source>
        <dbReference type="SAM" id="MobiDB-lite"/>
    </source>
</evidence>